<evidence type="ECO:0000256" key="1">
    <source>
        <dbReference type="SAM" id="MobiDB-lite"/>
    </source>
</evidence>
<dbReference type="InterPro" id="IPR021973">
    <property type="entry name" value="SprA-related"/>
</dbReference>
<dbReference type="Pfam" id="PF12118">
    <property type="entry name" value="SprA-related"/>
    <property type="match status" value="1"/>
</dbReference>
<evidence type="ECO:0000313" key="3">
    <source>
        <dbReference type="Proteomes" id="UP000825679"/>
    </source>
</evidence>
<evidence type="ECO:0008006" key="4">
    <source>
        <dbReference type="Google" id="ProtNLM"/>
    </source>
</evidence>
<feature type="compositionally biased region" description="Polar residues" evidence="1">
    <location>
        <begin position="115"/>
        <end position="137"/>
    </location>
</feature>
<proteinExistence type="predicted"/>
<dbReference type="Proteomes" id="UP000825679">
    <property type="component" value="Chromosome"/>
</dbReference>
<dbReference type="EMBL" id="CP081150">
    <property type="protein sequence ID" value="QZA78571.1"/>
    <property type="molecule type" value="Genomic_DNA"/>
</dbReference>
<gene>
    <name evidence="2" type="ORF">K4H28_03905</name>
</gene>
<name>A0ABX8Z7K2_9NEIS</name>
<feature type="compositionally biased region" description="Low complexity" evidence="1">
    <location>
        <begin position="35"/>
        <end position="47"/>
    </location>
</feature>
<accession>A0ABX8Z7K2</accession>
<keyword evidence="3" id="KW-1185">Reference proteome</keyword>
<dbReference type="RefSeq" id="WP_221007100.1">
    <property type="nucleotide sequence ID" value="NZ_CP081150.1"/>
</dbReference>
<sequence length="145" mass="15104">MTDPTGKPLSQEQVAQVRQLAARDAEVRQHEQAHLAASGGLAKGGASYSMQKGPDGKQYAVGGEVSIDVSPGKSPEETIRKARIIQAAALAPADPSGQDRSVAAAAQAMELQAQSEIASRNPQQQKLAEAYSSNEVPRSNVAVDA</sequence>
<feature type="region of interest" description="Disordered" evidence="1">
    <location>
        <begin position="1"/>
        <end position="75"/>
    </location>
</feature>
<reference evidence="2 3" key="1">
    <citation type="submission" date="2021-08" db="EMBL/GenBank/DDBJ databases">
        <title>complete genome sequencing of Deefgea sp. D25.</title>
        <authorList>
            <person name="Bae J.-W."/>
            <person name="Gim D.-H."/>
        </authorList>
    </citation>
    <scope>NUCLEOTIDE SEQUENCE [LARGE SCALE GENOMIC DNA]</scope>
    <source>
        <strain evidence="2 3">D25</strain>
    </source>
</reference>
<feature type="compositionally biased region" description="Basic and acidic residues" evidence="1">
    <location>
        <begin position="21"/>
        <end position="33"/>
    </location>
</feature>
<evidence type="ECO:0000313" key="2">
    <source>
        <dbReference type="EMBL" id="QZA78571.1"/>
    </source>
</evidence>
<feature type="region of interest" description="Disordered" evidence="1">
    <location>
        <begin position="114"/>
        <end position="145"/>
    </location>
</feature>
<protein>
    <recommendedName>
        <fullName evidence="4">SprA-related family protein</fullName>
    </recommendedName>
</protein>
<organism evidence="2 3">
    <name type="scientific">Deefgea tanakiae</name>
    <dbReference type="NCBI Taxonomy" id="2865840"/>
    <lineage>
        <taxon>Bacteria</taxon>
        <taxon>Pseudomonadati</taxon>
        <taxon>Pseudomonadota</taxon>
        <taxon>Betaproteobacteria</taxon>
        <taxon>Neisseriales</taxon>
        <taxon>Chitinibacteraceae</taxon>
        <taxon>Deefgea</taxon>
    </lineage>
</organism>